<dbReference type="PRINTS" id="PR00038">
    <property type="entry name" value="HTHLUXR"/>
</dbReference>
<keyword evidence="8" id="KW-1185">Reference proteome</keyword>
<dbReference type="GO" id="GO:0006355">
    <property type="term" value="P:regulation of DNA-templated transcription"/>
    <property type="evidence" value="ECO:0007669"/>
    <property type="project" value="InterPro"/>
</dbReference>
<evidence type="ECO:0000313" key="7">
    <source>
        <dbReference type="EMBL" id="TWT32593.1"/>
    </source>
</evidence>
<dbReference type="EMBL" id="SJPF01000003">
    <property type="protein sequence ID" value="TWT32593.1"/>
    <property type="molecule type" value="Genomic_DNA"/>
</dbReference>
<sequence>MTNVLSLYLVEDDAPVIESVQRLVESISLPLVAIPRNDQLLDLLHQGACGCLLLKLNVEHIELLKRVRDMSATIETVFLTDVADVSLLVQAMRLGASTVLKKPCRSDELLAAIRSAVGAAYSRQQKSEQAEAGRRKLKSLTKEESHVMRLMIAGRTNQEIADQIQLSLRTVQFRRSSIFRKLKISTKSRLFDLAVTTGLLDELVAEVPLMAVHAVEEAASSHAND</sequence>
<dbReference type="PROSITE" id="PS00622">
    <property type="entry name" value="HTH_LUXR_1"/>
    <property type="match status" value="1"/>
</dbReference>
<comment type="caution">
    <text evidence="4">Lacks conserved residue(s) required for the propagation of feature annotation.</text>
</comment>
<evidence type="ECO:0000256" key="4">
    <source>
        <dbReference type="PROSITE-ProRule" id="PRU00169"/>
    </source>
</evidence>
<evidence type="ECO:0000259" key="5">
    <source>
        <dbReference type="PROSITE" id="PS50043"/>
    </source>
</evidence>
<dbReference type="RefSeq" id="WP_146431742.1">
    <property type="nucleotide sequence ID" value="NZ_SJPF01000003.1"/>
</dbReference>
<dbReference type="SUPFAM" id="SSF52172">
    <property type="entry name" value="CheY-like"/>
    <property type="match status" value="1"/>
</dbReference>
<protein>
    <submittedName>
        <fullName evidence="7">Response regulator protein TodT</fullName>
    </submittedName>
</protein>
<evidence type="ECO:0000259" key="6">
    <source>
        <dbReference type="PROSITE" id="PS50110"/>
    </source>
</evidence>
<organism evidence="7 8">
    <name type="scientific">Blastopirellula retiformator</name>
    <dbReference type="NCBI Taxonomy" id="2527970"/>
    <lineage>
        <taxon>Bacteria</taxon>
        <taxon>Pseudomonadati</taxon>
        <taxon>Planctomycetota</taxon>
        <taxon>Planctomycetia</taxon>
        <taxon>Pirellulales</taxon>
        <taxon>Pirellulaceae</taxon>
        <taxon>Blastopirellula</taxon>
    </lineage>
</organism>
<dbReference type="SMART" id="SM00448">
    <property type="entry name" value="REC"/>
    <property type="match status" value="1"/>
</dbReference>
<gene>
    <name evidence="7" type="primary">todT_1</name>
    <name evidence="7" type="ORF">Enr8_23980</name>
</gene>
<dbReference type="PANTHER" id="PTHR44688">
    <property type="entry name" value="DNA-BINDING TRANSCRIPTIONAL ACTIVATOR DEVR_DOSR"/>
    <property type="match status" value="1"/>
</dbReference>
<name>A0A5C5V3R4_9BACT</name>
<keyword evidence="2" id="KW-0238">DNA-binding</keyword>
<keyword evidence="3" id="KW-0804">Transcription</keyword>
<feature type="domain" description="HTH luxR-type" evidence="5">
    <location>
        <begin position="133"/>
        <end position="198"/>
    </location>
</feature>
<feature type="domain" description="Response regulatory" evidence="6">
    <location>
        <begin position="6"/>
        <end position="117"/>
    </location>
</feature>
<evidence type="ECO:0000256" key="3">
    <source>
        <dbReference type="ARBA" id="ARBA00023163"/>
    </source>
</evidence>
<comment type="caution">
    <text evidence="7">The sequence shown here is derived from an EMBL/GenBank/DDBJ whole genome shotgun (WGS) entry which is preliminary data.</text>
</comment>
<evidence type="ECO:0000256" key="1">
    <source>
        <dbReference type="ARBA" id="ARBA00023015"/>
    </source>
</evidence>
<dbReference type="CDD" id="cd06170">
    <property type="entry name" value="LuxR_C_like"/>
    <property type="match status" value="1"/>
</dbReference>
<dbReference type="SMART" id="SM00421">
    <property type="entry name" value="HTH_LUXR"/>
    <property type="match status" value="1"/>
</dbReference>
<evidence type="ECO:0000313" key="8">
    <source>
        <dbReference type="Proteomes" id="UP000318878"/>
    </source>
</evidence>
<dbReference type="InterPro" id="IPR001789">
    <property type="entry name" value="Sig_transdc_resp-reg_receiver"/>
</dbReference>
<dbReference type="GO" id="GO:0000160">
    <property type="term" value="P:phosphorelay signal transduction system"/>
    <property type="evidence" value="ECO:0007669"/>
    <property type="project" value="InterPro"/>
</dbReference>
<evidence type="ECO:0000256" key="2">
    <source>
        <dbReference type="ARBA" id="ARBA00023125"/>
    </source>
</evidence>
<proteinExistence type="predicted"/>
<dbReference type="AlphaFoldDB" id="A0A5C5V3R4"/>
<accession>A0A5C5V3R4</accession>
<dbReference type="OrthoDB" id="271936at2"/>
<dbReference type="PANTHER" id="PTHR44688:SF16">
    <property type="entry name" value="DNA-BINDING TRANSCRIPTIONAL ACTIVATOR DEVR_DOSR"/>
    <property type="match status" value="1"/>
</dbReference>
<dbReference type="InterPro" id="IPR036388">
    <property type="entry name" value="WH-like_DNA-bd_sf"/>
</dbReference>
<dbReference type="Gene3D" id="3.40.50.2300">
    <property type="match status" value="1"/>
</dbReference>
<dbReference type="PROSITE" id="PS50110">
    <property type="entry name" value="RESPONSE_REGULATORY"/>
    <property type="match status" value="1"/>
</dbReference>
<keyword evidence="1" id="KW-0805">Transcription regulation</keyword>
<dbReference type="Pfam" id="PF00196">
    <property type="entry name" value="GerE"/>
    <property type="match status" value="1"/>
</dbReference>
<dbReference type="Gene3D" id="1.10.10.10">
    <property type="entry name" value="Winged helix-like DNA-binding domain superfamily/Winged helix DNA-binding domain"/>
    <property type="match status" value="1"/>
</dbReference>
<reference evidence="7 8" key="1">
    <citation type="submission" date="2019-02" db="EMBL/GenBank/DDBJ databases">
        <title>Deep-cultivation of Planctomycetes and their phenomic and genomic characterization uncovers novel biology.</title>
        <authorList>
            <person name="Wiegand S."/>
            <person name="Jogler M."/>
            <person name="Boedeker C."/>
            <person name="Pinto D."/>
            <person name="Vollmers J."/>
            <person name="Rivas-Marin E."/>
            <person name="Kohn T."/>
            <person name="Peeters S.H."/>
            <person name="Heuer A."/>
            <person name="Rast P."/>
            <person name="Oberbeckmann S."/>
            <person name="Bunk B."/>
            <person name="Jeske O."/>
            <person name="Meyerdierks A."/>
            <person name="Storesund J.E."/>
            <person name="Kallscheuer N."/>
            <person name="Luecker S."/>
            <person name="Lage O.M."/>
            <person name="Pohl T."/>
            <person name="Merkel B.J."/>
            <person name="Hornburger P."/>
            <person name="Mueller R.-W."/>
            <person name="Bruemmer F."/>
            <person name="Labrenz M."/>
            <person name="Spormann A.M."/>
            <person name="Op Den Camp H."/>
            <person name="Overmann J."/>
            <person name="Amann R."/>
            <person name="Jetten M.S.M."/>
            <person name="Mascher T."/>
            <person name="Medema M.H."/>
            <person name="Devos D.P."/>
            <person name="Kaster A.-K."/>
            <person name="Ovreas L."/>
            <person name="Rohde M."/>
            <person name="Galperin M.Y."/>
            <person name="Jogler C."/>
        </authorList>
    </citation>
    <scope>NUCLEOTIDE SEQUENCE [LARGE SCALE GENOMIC DNA]</scope>
    <source>
        <strain evidence="7 8">Enr8</strain>
    </source>
</reference>
<dbReference type="GO" id="GO:0003677">
    <property type="term" value="F:DNA binding"/>
    <property type="evidence" value="ECO:0007669"/>
    <property type="project" value="UniProtKB-KW"/>
</dbReference>
<dbReference type="PROSITE" id="PS50043">
    <property type="entry name" value="HTH_LUXR_2"/>
    <property type="match status" value="1"/>
</dbReference>
<dbReference type="Proteomes" id="UP000318878">
    <property type="component" value="Unassembled WGS sequence"/>
</dbReference>
<dbReference type="Pfam" id="PF00072">
    <property type="entry name" value="Response_reg"/>
    <property type="match status" value="1"/>
</dbReference>
<dbReference type="InterPro" id="IPR011006">
    <property type="entry name" value="CheY-like_superfamily"/>
</dbReference>
<dbReference type="InterPro" id="IPR000792">
    <property type="entry name" value="Tscrpt_reg_LuxR_C"/>
</dbReference>